<sequence>MTTYYISNTGNDSSVGTSTDNPWATLSKIKQSGILFNSGDSILLKRNDTFYGSLDLPGGILEDNRLLVSCYGTGNKPKICGYKNLNISSSWTLHVSGVWKISLRDTTKFTGNIYTTDTNVGFLKVDGVIKGFKKSKLTTLINPWDFYCDDTYLYVKATANPTTLNADIRASVNLPLHEKKNNTKIISIEFIGSGSHGMSGASENTDIYDCDVHEIGGSYLEGYGDGTVRYGNGIECYSYSKNIIIENNRVYDCFDAAFTTQGPILQGRSGFEDILIKNNVDWNNTQSFETWAEGSVAGTGFIRCKFEENICLNAGWGWGYDVRSDIYLGQNLLLYQITVPVVDVTVKNNVFYNPKQSAYWGSNSFGGNFPKGYNLDGNQIFIEKGKLINGNTLGGTFKIENYSSFVTATGKDKTSSFFIIPNNANQDIPTMFTSIINTLGISNAKDNILQLNLNAIKGSLEKVKASLLSSSTLAEQVIHTDRGIELLHAGSYAKAMGGYVSYYTDVIGTGYAKLFTTTITNGNSRMDLTMDYMLCGDSVNNRKTVGKVNLQVIPSPVLGTGTKVTLDVIEFLDFNLGFTRTDFVAVIEKETSGTVIVSLFFNVAKKDWIRLCYQPNLLFTTSPANEPYVFYNNQPLVTSLPTGTKILPSNDTMYVRKPAVGTTVPTSKPSYIGQQFINTSTKKVYIATGITAVSDWTVMN</sequence>
<proteinExistence type="predicted"/>
<dbReference type="InterPro" id="IPR012334">
    <property type="entry name" value="Pectin_lyas_fold"/>
</dbReference>
<evidence type="ECO:0000313" key="2">
    <source>
        <dbReference type="Proteomes" id="UP000186666"/>
    </source>
</evidence>
<protein>
    <recommendedName>
        <fullName evidence="3">Right handed beta helix region</fullName>
    </recommendedName>
</protein>
<dbReference type="Proteomes" id="UP000186666">
    <property type="component" value="Unassembled WGS sequence"/>
</dbReference>
<dbReference type="RefSeq" id="WP_068588248.1">
    <property type="nucleotide sequence ID" value="NZ_FTNK01000018.1"/>
</dbReference>
<dbReference type="InterPro" id="IPR006626">
    <property type="entry name" value="PbH1"/>
</dbReference>
<dbReference type="SUPFAM" id="SSF51126">
    <property type="entry name" value="Pectin lyase-like"/>
    <property type="match status" value="1"/>
</dbReference>
<gene>
    <name evidence="1" type="ORF">SAMN05421578_11833</name>
</gene>
<evidence type="ECO:0000313" key="1">
    <source>
        <dbReference type="EMBL" id="SIR54879.1"/>
    </source>
</evidence>
<dbReference type="Gene3D" id="2.160.20.10">
    <property type="entry name" value="Single-stranded right-handed beta-helix, Pectin lyase-like"/>
    <property type="match status" value="1"/>
</dbReference>
<comment type="caution">
    <text evidence="1">The sequence shown here is derived from an EMBL/GenBank/DDBJ whole genome shotgun (WGS) entry which is preliminary data.</text>
</comment>
<keyword evidence="2" id="KW-1185">Reference proteome</keyword>
<organism evidence="1 2">
    <name type="scientific">Paenibacillus macquariensis</name>
    <dbReference type="NCBI Taxonomy" id="948756"/>
    <lineage>
        <taxon>Bacteria</taxon>
        <taxon>Bacillati</taxon>
        <taxon>Bacillota</taxon>
        <taxon>Bacilli</taxon>
        <taxon>Bacillales</taxon>
        <taxon>Paenibacillaceae</taxon>
        <taxon>Paenibacillus</taxon>
    </lineage>
</organism>
<reference evidence="1 2" key="1">
    <citation type="submission" date="2017-01" db="EMBL/GenBank/DDBJ databases">
        <authorList>
            <person name="Varghese N."/>
            <person name="Submissions S."/>
        </authorList>
    </citation>
    <scope>NUCLEOTIDE SEQUENCE [LARGE SCALE GENOMIC DNA]</scope>
    <source>
        <strain evidence="1 2">ATCC 23464</strain>
    </source>
</reference>
<name>A0ABY1KBC2_9BACL</name>
<accession>A0ABY1KBC2</accession>
<dbReference type="InterPro" id="IPR011050">
    <property type="entry name" value="Pectin_lyase_fold/virulence"/>
</dbReference>
<evidence type="ECO:0008006" key="3">
    <source>
        <dbReference type="Google" id="ProtNLM"/>
    </source>
</evidence>
<dbReference type="SMART" id="SM00710">
    <property type="entry name" value="PbH1"/>
    <property type="match status" value="3"/>
</dbReference>
<dbReference type="EMBL" id="FTNK01000018">
    <property type="protein sequence ID" value="SIR54879.1"/>
    <property type="molecule type" value="Genomic_DNA"/>
</dbReference>